<dbReference type="SMART" id="SM00175">
    <property type="entry name" value="RAB"/>
    <property type="match status" value="1"/>
</dbReference>
<dbReference type="InterPro" id="IPR003578">
    <property type="entry name" value="Small_GTPase_Rho"/>
</dbReference>
<dbReference type="EMBL" id="MTSL01000191">
    <property type="protein sequence ID" value="PJF17079.1"/>
    <property type="molecule type" value="Genomic_DNA"/>
</dbReference>
<evidence type="ECO:0000256" key="1">
    <source>
        <dbReference type="ARBA" id="ARBA00022741"/>
    </source>
</evidence>
<dbReference type="InterPro" id="IPR027417">
    <property type="entry name" value="P-loop_NTPase"/>
</dbReference>
<dbReference type="Gene3D" id="3.40.50.300">
    <property type="entry name" value="P-loop containing nucleotide triphosphate hydrolases"/>
    <property type="match status" value="1"/>
</dbReference>
<proteinExistence type="predicted"/>
<accession>A0A2H9TH88</accession>
<protein>
    <submittedName>
        <fullName evidence="4">Rho-related GTP-binding protein RhoC</fullName>
    </submittedName>
</protein>
<dbReference type="Pfam" id="PF00071">
    <property type="entry name" value="Ras"/>
    <property type="match status" value="1"/>
</dbReference>
<dbReference type="PROSITE" id="PS51421">
    <property type="entry name" value="RAS"/>
    <property type="match status" value="1"/>
</dbReference>
<keyword evidence="2" id="KW-0342">GTP-binding</keyword>
<dbReference type="PROSITE" id="PS51419">
    <property type="entry name" value="RAB"/>
    <property type="match status" value="1"/>
</dbReference>
<dbReference type="SUPFAM" id="SSF52540">
    <property type="entry name" value="P-loop containing nucleoside triphosphate hydrolases"/>
    <property type="match status" value="1"/>
</dbReference>
<dbReference type="GO" id="GO:0003924">
    <property type="term" value="F:GTPase activity"/>
    <property type="evidence" value="ECO:0007669"/>
    <property type="project" value="InterPro"/>
</dbReference>
<reference evidence="4 5" key="1">
    <citation type="submission" date="2016-10" db="EMBL/GenBank/DDBJ databases">
        <title>The genome of Paramicrosporidium saccamoebae is the missing link in understanding Cryptomycota and Microsporidia evolution.</title>
        <authorList>
            <person name="Quandt C.A."/>
            <person name="Beaudet D."/>
            <person name="Corsaro D."/>
            <person name="Michel R."/>
            <person name="Corradi N."/>
            <person name="James T."/>
        </authorList>
    </citation>
    <scope>NUCLEOTIDE SEQUENCE [LARGE SCALE GENOMIC DNA]</scope>
    <source>
        <strain evidence="4 5">KSL3</strain>
    </source>
</reference>
<sequence length="110" mass="12630">MCFAIDKPESLLNIQRKWIYELEKYCPTVPKILVGCKSDLRKEKTSHELGSDMADRVNAVSYIECSAKTRENVNHVFAQAARVSLTYQRRKKSAKSINPPASTRRRCLIQ</sequence>
<dbReference type="AlphaFoldDB" id="A0A2H9TH88"/>
<feature type="region of interest" description="Disordered" evidence="3">
    <location>
        <begin position="91"/>
        <end position="110"/>
    </location>
</feature>
<dbReference type="OrthoDB" id="8830751at2759"/>
<dbReference type="SMART" id="SM00174">
    <property type="entry name" value="RHO"/>
    <property type="match status" value="1"/>
</dbReference>
<dbReference type="STRING" id="1246581.A0A2H9TH88"/>
<dbReference type="PRINTS" id="PR00449">
    <property type="entry name" value="RASTRNSFRMNG"/>
</dbReference>
<evidence type="ECO:0000256" key="3">
    <source>
        <dbReference type="SAM" id="MobiDB-lite"/>
    </source>
</evidence>
<evidence type="ECO:0000256" key="2">
    <source>
        <dbReference type="ARBA" id="ARBA00023134"/>
    </source>
</evidence>
<name>A0A2H9TH88_9FUNG</name>
<comment type="caution">
    <text evidence="4">The sequence shown here is derived from an EMBL/GenBank/DDBJ whole genome shotgun (WGS) entry which is preliminary data.</text>
</comment>
<organism evidence="4 5">
    <name type="scientific">Paramicrosporidium saccamoebae</name>
    <dbReference type="NCBI Taxonomy" id="1246581"/>
    <lineage>
        <taxon>Eukaryota</taxon>
        <taxon>Fungi</taxon>
        <taxon>Fungi incertae sedis</taxon>
        <taxon>Cryptomycota</taxon>
        <taxon>Cryptomycota incertae sedis</taxon>
        <taxon>Paramicrosporidium</taxon>
    </lineage>
</organism>
<dbReference type="InterPro" id="IPR001806">
    <property type="entry name" value="Small_GTPase"/>
</dbReference>
<dbReference type="GO" id="GO:0005525">
    <property type="term" value="F:GTP binding"/>
    <property type="evidence" value="ECO:0007669"/>
    <property type="project" value="UniProtKB-KW"/>
</dbReference>
<evidence type="ECO:0000313" key="4">
    <source>
        <dbReference type="EMBL" id="PJF17079.1"/>
    </source>
</evidence>
<evidence type="ECO:0000313" key="5">
    <source>
        <dbReference type="Proteomes" id="UP000240830"/>
    </source>
</evidence>
<gene>
    <name evidence="4" type="ORF">PSACC_03137</name>
</gene>
<keyword evidence="1" id="KW-0547">Nucleotide-binding</keyword>
<dbReference type="Proteomes" id="UP000240830">
    <property type="component" value="Unassembled WGS sequence"/>
</dbReference>
<dbReference type="GO" id="GO:0007264">
    <property type="term" value="P:small GTPase-mediated signal transduction"/>
    <property type="evidence" value="ECO:0007669"/>
    <property type="project" value="InterPro"/>
</dbReference>
<keyword evidence="5" id="KW-1185">Reference proteome</keyword>
<dbReference type="PANTHER" id="PTHR24072">
    <property type="entry name" value="RHO FAMILY GTPASE"/>
    <property type="match status" value="1"/>
</dbReference>